<organism evidence="1">
    <name type="scientific">Cupriavidus oxalaticus</name>
    <dbReference type="NCBI Taxonomy" id="96344"/>
    <lineage>
        <taxon>Bacteria</taxon>
        <taxon>Pseudomonadati</taxon>
        <taxon>Pseudomonadota</taxon>
        <taxon>Betaproteobacteria</taxon>
        <taxon>Burkholderiales</taxon>
        <taxon>Burkholderiaceae</taxon>
        <taxon>Cupriavidus</taxon>
    </lineage>
</organism>
<accession>A0A375GCB9</accession>
<dbReference type="Proteomes" id="UP000256862">
    <property type="component" value="Plasmid CO2235_mp"/>
</dbReference>
<dbReference type="AlphaFoldDB" id="A0A375GCB9"/>
<name>A0A375GCB9_9BURK</name>
<dbReference type="EMBL" id="OGUS01000132">
    <property type="protein sequence ID" value="SPC17869.1"/>
    <property type="molecule type" value="Genomic_DNA"/>
</dbReference>
<reference evidence="1" key="1">
    <citation type="submission" date="2018-01" db="EMBL/GenBank/DDBJ databases">
        <authorList>
            <person name="Clerissi C."/>
        </authorList>
    </citation>
    <scope>NUCLEOTIDE SEQUENCE</scope>
    <source>
        <strain evidence="1">Cupriavidus oxalaticus LMG 2235</strain>
    </source>
</reference>
<protein>
    <submittedName>
        <fullName evidence="1">Uncharacterized protein</fullName>
    </submittedName>
</protein>
<sequence>MAWTSGSAARTGGHALRLRGALLAHRDRRSRAGLNPQDALAANDGPVNDCRAIVLTRAAGSKALRQLRQLCQRPKQQPTDKP</sequence>
<proteinExistence type="predicted"/>
<comment type="caution">
    <text evidence="1">The sequence shown here is derived from an EMBL/GenBank/DDBJ whole genome shotgun (WGS) entry which is preliminary data.</text>
</comment>
<evidence type="ECO:0000313" key="1">
    <source>
        <dbReference type="EMBL" id="SPC17869.1"/>
    </source>
</evidence>
<gene>
    <name evidence="1" type="ORF">CO2235_MP10219</name>
</gene>